<evidence type="ECO:0000256" key="3">
    <source>
        <dbReference type="ARBA" id="ARBA00022475"/>
    </source>
</evidence>
<reference evidence="12" key="1">
    <citation type="submission" date="2017-09" db="EMBL/GenBank/DDBJ databases">
        <title>The Reconstruction of 2,631 Draft Metagenome-Assembled Genomes from the Global Oceans.</title>
        <authorList>
            <person name="Tully B.J."/>
            <person name="Graham E.D."/>
            <person name="Heidelberg J.F."/>
        </authorList>
    </citation>
    <scope>NUCLEOTIDE SEQUENCE [LARGE SCALE GENOMIC DNA]</scope>
</reference>
<protein>
    <recommendedName>
        <fullName evidence="10">Protein export membrane protein SecD/SecF C-terminal domain-containing protein</fullName>
    </recommendedName>
</protein>
<evidence type="ECO:0000256" key="7">
    <source>
        <dbReference type="ARBA" id="ARBA00023010"/>
    </source>
</evidence>
<dbReference type="Gene3D" id="1.20.1640.10">
    <property type="entry name" value="Multidrug efflux transporter AcrB transmembrane domain"/>
    <property type="match status" value="1"/>
</dbReference>
<dbReference type="GO" id="GO:0005886">
    <property type="term" value="C:plasma membrane"/>
    <property type="evidence" value="ECO:0007669"/>
    <property type="project" value="UniProtKB-SubCell"/>
</dbReference>
<dbReference type="Pfam" id="PF02355">
    <property type="entry name" value="SecD_SecF_C"/>
    <property type="match status" value="1"/>
</dbReference>
<dbReference type="Pfam" id="PF07549">
    <property type="entry name" value="Sec_GG"/>
    <property type="match status" value="1"/>
</dbReference>
<organism evidence="11 12">
    <name type="scientific">Candidatus Iainarchaeum sp</name>
    <dbReference type="NCBI Taxonomy" id="3101447"/>
    <lineage>
        <taxon>Archaea</taxon>
        <taxon>Candidatus Iainarchaeota</taxon>
        <taxon>Candidatus Iainarchaeia</taxon>
        <taxon>Candidatus Iainarchaeales</taxon>
        <taxon>Candidatus Iainarchaeaceae</taxon>
        <taxon>Candidatus Iainarchaeum</taxon>
    </lineage>
</organism>
<dbReference type="InterPro" id="IPR048634">
    <property type="entry name" value="SecD_SecF_C"/>
</dbReference>
<dbReference type="Proteomes" id="UP000226712">
    <property type="component" value="Unassembled WGS sequence"/>
</dbReference>
<feature type="transmembrane region" description="Helical" evidence="9">
    <location>
        <begin position="381"/>
        <end position="402"/>
    </location>
</feature>
<gene>
    <name evidence="11" type="ORF">CL944_00675</name>
</gene>
<comment type="subcellular location">
    <subcellularLocation>
        <location evidence="1">Cell membrane</location>
        <topology evidence="1">Multi-pass membrane protein</topology>
    </subcellularLocation>
</comment>
<dbReference type="SUPFAM" id="SSF82866">
    <property type="entry name" value="Multidrug efflux transporter AcrB transmembrane domain"/>
    <property type="match status" value="1"/>
</dbReference>
<evidence type="ECO:0000256" key="2">
    <source>
        <dbReference type="ARBA" id="ARBA00022448"/>
    </source>
</evidence>
<name>A0A2D6LP43_9ARCH</name>
<feature type="transmembrane region" description="Helical" evidence="9">
    <location>
        <begin position="510"/>
        <end position="529"/>
    </location>
</feature>
<keyword evidence="7" id="KW-0811">Translocation</keyword>
<dbReference type="EMBL" id="NZBD01000004">
    <property type="protein sequence ID" value="MAG17969.1"/>
    <property type="molecule type" value="Genomic_DNA"/>
</dbReference>
<keyword evidence="2" id="KW-0813">Transport</keyword>
<comment type="caution">
    <text evidence="11">The sequence shown here is derived from an EMBL/GenBank/DDBJ whole genome shotgun (WGS) entry which is preliminary data.</text>
</comment>
<dbReference type="InterPro" id="IPR022646">
    <property type="entry name" value="SecD/SecF_CS"/>
</dbReference>
<evidence type="ECO:0000259" key="10">
    <source>
        <dbReference type="Pfam" id="PF02355"/>
    </source>
</evidence>
<evidence type="ECO:0000313" key="11">
    <source>
        <dbReference type="EMBL" id="MAG17969.1"/>
    </source>
</evidence>
<keyword evidence="6 9" id="KW-1133">Transmembrane helix</keyword>
<dbReference type="PANTHER" id="PTHR30081">
    <property type="entry name" value="PROTEIN-EXPORT MEMBRANE PROTEIN SEC"/>
    <property type="match status" value="1"/>
</dbReference>
<keyword evidence="4 9" id="KW-0812">Transmembrane</keyword>
<keyword evidence="5" id="KW-0653">Protein transport</keyword>
<dbReference type="PANTHER" id="PTHR30081:SF1">
    <property type="entry name" value="PROTEIN TRANSLOCASE SUBUNIT SECD"/>
    <property type="match status" value="1"/>
</dbReference>
<feature type="transmembrane region" description="Helical" evidence="9">
    <location>
        <begin position="479"/>
        <end position="504"/>
    </location>
</feature>
<evidence type="ECO:0000256" key="4">
    <source>
        <dbReference type="ARBA" id="ARBA00022692"/>
    </source>
</evidence>
<keyword evidence="3" id="KW-1003">Cell membrane</keyword>
<dbReference type="GO" id="GO:0015031">
    <property type="term" value="P:protein transport"/>
    <property type="evidence" value="ECO:0007669"/>
    <property type="project" value="UniProtKB-KW"/>
</dbReference>
<dbReference type="Gene3D" id="3.30.70.3400">
    <property type="match status" value="1"/>
</dbReference>
<evidence type="ECO:0000256" key="5">
    <source>
        <dbReference type="ARBA" id="ARBA00022927"/>
    </source>
</evidence>
<evidence type="ECO:0000256" key="6">
    <source>
        <dbReference type="ARBA" id="ARBA00022989"/>
    </source>
</evidence>
<evidence type="ECO:0000256" key="9">
    <source>
        <dbReference type="SAM" id="Phobius"/>
    </source>
</evidence>
<proteinExistence type="predicted"/>
<evidence type="ECO:0000256" key="8">
    <source>
        <dbReference type="ARBA" id="ARBA00023136"/>
    </source>
</evidence>
<evidence type="ECO:0000256" key="1">
    <source>
        <dbReference type="ARBA" id="ARBA00004651"/>
    </source>
</evidence>
<dbReference type="InterPro" id="IPR022813">
    <property type="entry name" value="SecD/SecF_arch_bac"/>
</dbReference>
<accession>A0A2D6LP43</accession>
<feature type="domain" description="Protein export membrane protein SecD/SecF C-terminal" evidence="10">
    <location>
        <begin position="366"/>
        <end position="525"/>
    </location>
</feature>
<evidence type="ECO:0000313" key="12">
    <source>
        <dbReference type="Proteomes" id="UP000226712"/>
    </source>
</evidence>
<feature type="transmembrane region" description="Helical" evidence="9">
    <location>
        <begin position="409"/>
        <end position="431"/>
    </location>
</feature>
<dbReference type="AlphaFoldDB" id="A0A2D6LP43"/>
<feature type="transmembrane region" description="Helical" evidence="9">
    <location>
        <begin position="437"/>
        <end position="458"/>
    </location>
</feature>
<keyword evidence="8 9" id="KW-0472">Membrane</keyword>
<sequence>MREAIKKPRVLLLIAFVLISLLSISLGGLEFGIDFKGGTLFQIQLEEKVTPDKMETIVLIVGERLDAFGLKDTKVNSLGDDFVSAQIAETDPEKIEHLESLLRTQGKFEATINGELLFEGSDIIQIYKDASNGYGVIDAGQGEAFTWQLPFLMNQKAAENFSRKTFHKCDQISFDVQYGGSYNCESTFFFIDRPSDSVIIVPQRVFSNDTALLGAGSVLENIPQGTSIDDLLENAGLTHFIVSDTNFTSAQLAELENLVQENPTALVHDSVSSEQKQALLGLGYDLVEVSEQETIPWLWTVTGARQVIALTPGIANLEPRVDNIENAKIFSQLLITGTSISREEATTELKALEVLLETGSLPIGIRSISKETISPLLGKEFLNSALLIGLVGLIIVALVVFIRYKNFKLVIPILITGASEIIMILGFASLVKYNLDLAAVAGILAAVGTGVDHQIIITDELLRGEMVAGGSFVNRIKRAFFIIMAAAATTIATMLPIIIFSFGLGKLRGFAITIVVGVLVGVLISRPAFSILAEHVLKKKSDEA</sequence>